<dbReference type="PANTHER" id="PTHR43135">
    <property type="entry name" value="ALPHA-D-RIBOSE 1-METHYLPHOSPHONATE 5-TRIPHOSPHATE DIPHOSPHATASE"/>
    <property type="match status" value="1"/>
</dbReference>
<dbReference type="EMBL" id="FUKI01000179">
    <property type="protein sequence ID" value="SJM96600.1"/>
    <property type="molecule type" value="Genomic_DNA"/>
</dbReference>
<keyword evidence="1" id="KW-0732">Signal</keyword>
<gene>
    <name evidence="3" type="ORF">CRENPOLYSF1_980005</name>
</gene>
<evidence type="ECO:0000259" key="2">
    <source>
        <dbReference type="Pfam" id="PF01979"/>
    </source>
</evidence>
<dbReference type="Pfam" id="PF01979">
    <property type="entry name" value="Amidohydro_1"/>
    <property type="match status" value="1"/>
</dbReference>
<evidence type="ECO:0000256" key="1">
    <source>
        <dbReference type="SAM" id="SignalP"/>
    </source>
</evidence>
<dbReference type="SUPFAM" id="SSF51338">
    <property type="entry name" value="Composite domain of metallo-dependent hydrolases"/>
    <property type="match status" value="2"/>
</dbReference>
<organism evidence="3 4">
    <name type="scientific">Crenothrix polyspora</name>
    <dbReference type="NCBI Taxonomy" id="360316"/>
    <lineage>
        <taxon>Bacteria</taxon>
        <taxon>Pseudomonadati</taxon>
        <taxon>Pseudomonadota</taxon>
        <taxon>Gammaproteobacteria</taxon>
        <taxon>Methylococcales</taxon>
        <taxon>Crenotrichaceae</taxon>
        <taxon>Crenothrix</taxon>
    </lineage>
</organism>
<dbReference type="PANTHER" id="PTHR43135:SF3">
    <property type="entry name" value="ALPHA-D-RIBOSE 1-METHYLPHOSPHONATE 5-TRIPHOSPHATE DIPHOSPHATASE"/>
    <property type="match status" value="1"/>
</dbReference>
<feature type="domain" description="Amidohydrolase-related" evidence="2">
    <location>
        <begin position="89"/>
        <end position="407"/>
    </location>
</feature>
<keyword evidence="4" id="KW-1185">Reference proteome</keyword>
<evidence type="ECO:0000313" key="3">
    <source>
        <dbReference type="EMBL" id="SJM96600.1"/>
    </source>
</evidence>
<name>A0A1R4HL34_9GAMM</name>
<dbReference type="GO" id="GO:0016810">
    <property type="term" value="F:hydrolase activity, acting on carbon-nitrogen (but not peptide) bonds"/>
    <property type="evidence" value="ECO:0007669"/>
    <property type="project" value="InterPro"/>
</dbReference>
<dbReference type="InterPro" id="IPR011059">
    <property type="entry name" value="Metal-dep_hydrolase_composite"/>
</dbReference>
<protein>
    <submittedName>
        <fullName evidence="3">Amidohydrolase</fullName>
    </submittedName>
</protein>
<dbReference type="AlphaFoldDB" id="A0A1R4HL34"/>
<keyword evidence="3" id="KW-0378">Hydrolase</keyword>
<feature type="chain" id="PRO_5012910129" evidence="1">
    <location>
        <begin position="30"/>
        <end position="412"/>
    </location>
</feature>
<dbReference type="InterPro" id="IPR006680">
    <property type="entry name" value="Amidohydro-rel"/>
</dbReference>
<dbReference type="InterPro" id="IPR032466">
    <property type="entry name" value="Metal_Hydrolase"/>
</dbReference>
<sequence>MMKTNIRLPAMSLMIVAWVANFTSFSVDAAAAPNCLLLIADRLFDGINPVKTDMAVLVEGDKITRLGASTHLSGKCGKCSNRLYLGNATILPGFIDANTHISFQKISKDKVLAHGITTAQDAGGTLKIPEGGVGKLRLLSSGPILQAPGGYPLNVFGGQGGFNKIGYVVASVAQAEKAVLKLYDSDAPEAIISLEPGGEVGAPWMQVHNGKAAPKAPWPMLPLPIAKAIVSKAQEYGIKVVAQVGENTGFKRALDAGVDQLAYMPCARISENLLTRAVKQGVSFVTSLGSVSACRGARANMVSLANKHAKFIYGSQIGQANVPLGINSQELQRMLTLTSGATVQINELINVLKAATSSAGEQLGVEPLLGRIAIGAPADIIAVRGNPLQKFKLLESPDLVMSGGKMVINKFK</sequence>
<accession>A0A1R4HL34</accession>
<proteinExistence type="predicted"/>
<dbReference type="InterPro" id="IPR051781">
    <property type="entry name" value="Metallo-dep_Hydrolase"/>
</dbReference>
<dbReference type="Gene3D" id="3.20.20.140">
    <property type="entry name" value="Metal-dependent hydrolases"/>
    <property type="match status" value="1"/>
</dbReference>
<dbReference type="RefSeq" id="WP_087145406.1">
    <property type="nucleotide sequence ID" value="NZ_FUKI01000179.1"/>
</dbReference>
<dbReference type="SUPFAM" id="SSF51556">
    <property type="entry name" value="Metallo-dependent hydrolases"/>
    <property type="match status" value="1"/>
</dbReference>
<feature type="signal peptide" evidence="1">
    <location>
        <begin position="1"/>
        <end position="29"/>
    </location>
</feature>
<evidence type="ECO:0000313" key="4">
    <source>
        <dbReference type="Proteomes" id="UP000195667"/>
    </source>
</evidence>
<reference evidence="4" key="1">
    <citation type="submission" date="2017-02" db="EMBL/GenBank/DDBJ databases">
        <authorList>
            <person name="Daims H."/>
        </authorList>
    </citation>
    <scope>NUCLEOTIDE SEQUENCE [LARGE SCALE GENOMIC DNA]</scope>
</reference>
<dbReference type="Proteomes" id="UP000195667">
    <property type="component" value="Unassembled WGS sequence"/>
</dbReference>
<dbReference type="Gene3D" id="2.30.40.10">
    <property type="entry name" value="Urease, subunit C, domain 1"/>
    <property type="match status" value="1"/>
</dbReference>
<dbReference type="OrthoDB" id="9782972at2"/>